<sequence length="465" mass="51078">MPSGSGVSSIPVEKLSGINDYHNWKFAMRMVLLHEDLWECVQSKEVKDEKKDLKALAKICLSVHSSVYSHVRNAKTAHEAWNNLEQAFQGKGLCKRLSLLRSLFSIKRNEHDCMDVYLSKVTEVVQQLDEIGSPLEDDFVAVIILSGLPSDYNPLIMTLENNNMKLSSELVKSRLLQEEQRRAGSSETVTAMVAKKTVVCYKCHKSGHVQKNCPQNVSKQQHKNKKAFQGKPTSKGMLTAMSVALNSNTWYVDSGATSHMTNNKDLYISFLPIEPVPVNVANGDKLSAIGVGKVKVNLKTGEKTISHVFYVPSLVGSLLSVSALTKKGFNVKFNKKGCIILSGRTVIATATHVNNVYQLDVCNNFTCNAATERVVPKVSVLDTLLTSQVTEVAQSDACSSDASQASLAADSEANAPSEKTSRETWHRRLAHLNARSMYIMKNGMAPGVRGAWLSSRSFGSTYTTS</sequence>
<organism evidence="1 2">
    <name type="scientific">Dendrolimus kikuchii</name>
    <dbReference type="NCBI Taxonomy" id="765133"/>
    <lineage>
        <taxon>Eukaryota</taxon>
        <taxon>Metazoa</taxon>
        <taxon>Ecdysozoa</taxon>
        <taxon>Arthropoda</taxon>
        <taxon>Hexapoda</taxon>
        <taxon>Insecta</taxon>
        <taxon>Pterygota</taxon>
        <taxon>Neoptera</taxon>
        <taxon>Endopterygota</taxon>
        <taxon>Lepidoptera</taxon>
        <taxon>Glossata</taxon>
        <taxon>Ditrysia</taxon>
        <taxon>Bombycoidea</taxon>
        <taxon>Lasiocampidae</taxon>
        <taxon>Dendrolimus</taxon>
    </lineage>
</organism>
<dbReference type="Proteomes" id="UP000824533">
    <property type="component" value="Linkage Group LG27"/>
</dbReference>
<keyword evidence="2" id="KW-1185">Reference proteome</keyword>
<reference evidence="1 2" key="1">
    <citation type="journal article" date="2021" name="Front. Genet.">
        <title>Chromosome-Level Genome Assembly Reveals Significant Gene Expansion in the Toll and IMD Signaling Pathways of Dendrolimus kikuchii.</title>
        <authorList>
            <person name="Zhou J."/>
            <person name="Wu P."/>
            <person name="Xiong Z."/>
            <person name="Liu N."/>
            <person name="Zhao N."/>
            <person name="Ji M."/>
            <person name="Qiu Y."/>
            <person name="Yang B."/>
        </authorList>
    </citation>
    <scope>NUCLEOTIDE SEQUENCE [LARGE SCALE GENOMIC DNA]</scope>
    <source>
        <strain evidence="1">Ann1</strain>
    </source>
</reference>
<evidence type="ECO:0000313" key="2">
    <source>
        <dbReference type="Proteomes" id="UP000824533"/>
    </source>
</evidence>
<proteinExistence type="predicted"/>
<comment type="caution">
    <text evidence="1">The sequence shown here is derived from an EMBL/GenBank/DDBJ whole genome shotgun (WGS) entry which is preliminary data.</text>
</comment>
<name>A0ACC1CFT7_9NEOP</name>
<protein>
    <submittedName>
        <fullName evidence="1">Uncharacterized protein</fullName>
    </submittedName>
</protein>
<evidence type="ECO:0000313" key="1">
    <source>
        <dbReference type="EMBL" id="KAJ0170444.1"/>
    </source>
</evidence>
<accession>A0ACC1CFT7</accession>
<dbReference type="EMBL" id="CM034413">
    <property type="protein sequence ID" value="KAJ0170444.1"/>
    <property type="molecule type" value="Genomic_DNA"/>
</dbReference>
<gene>
    <name evidence="1" type="ORF">K1T71_013815</name>
</gene>